<accession>A0A3P3XSB5</accession>
<reference evidence="5" key="1">
    <citation type="submission" date="2017-02" db="EMBL/GenBank/DDBJ databases">
        <authorList>
            <person name="Regsiter A."/>
            <person name="William W."/>
        </authorList>
    </citation>
    <scope>NUCLEOTIDE SEQUENCE</scope>
    <source>
        <strain evidence="5">BdmA 4</strain>
    </source>
</reference>
<proteinExistence type="inferred from homology"/>
<dbReference type="PANTHER" id="PTHR43204:SF1">
    <property type="entry name" value="ABC TRANSPORTER I FAMILY MEMBER 6, CHLOROPLASTIC"/>
    <property type="match status" value="1"/>
</dbReference>
<dbReference type="SUPFAM" id="SSF52540">
    <property type="entry name" value="P-loop containing nucleoside triphosphate hydrolases"/>
    <property type="match status" value="1"/>
</dbReference>
<organism evidence="5">
    <name type="scientific">uncultured spirochete</name>
    <dbReference type="NCBI Taxonomy" id="156406"/>
    <lineage>
        <taxon>Bacteria</taxon>
        <taxon>Pseudomonadati</taxon>
        <taxon>Spirochaetota</taxon>
        <taxon>Spirochaetia</taxon>
        <taxon>Spirochaetales</taxon>
        <taxon>environmental samples</taxon>
    </lineage>
</organism>
<dbReference type="PANTHER" id="PTHR43204">
    <property type="entry name" value="ABC TRANSPORTER I FAMILY MEMBER 6, CHLOROPLASTIC"/>
    <property type="match status" value="1"/>
</dbReference>
<keyword evidence="3 5" id="KW-0067">ATP-binding</keyword>
<gene>
    <name evidence="5" type="primary">sufC</name>
    <name evidence="5" type="ORF">SPIRO4BDMA_50693</name>
</gene>
<evidence type="ECO:0000256" key="1">
    <source>
        <dbReference type="ARBA" id="ARBA00006216"/>
    </source>
</evidence>
<dbReference type="NCBIfam" id="TIGR01978">
    <property type="entry name" value="sufC"/>
    <property type="match status" value="1"/>
</dbReference>
<dbReference type="PROSITE" id="PS50893">
    <property type="entry name" value="ABC_TRANSPORTER_2"/>
    <property type="match status" value="1"/>
</dbReference>
<dbReference type="EMBL" id="FWDO01000005">
    <property type="protein sequence ID" value="SLM19178.1"/>
    <property type="molecule type" value="Genomic_DNA"/>
</dbReference>
<dbReference type="PROSITE" id="PS00211">
    <property type="entry name" value="ABC_TRANSPORTER_1"/>
    <property type="match status" value="1"/>
</dbReference>
<dbReference type="Pfam" id="PF00005">
    <property type="entry name" value="ABC_tran"/>
    <property type="match status" value="1"/>
</dbReference>
<dbReference type="GO" id="GO:0005524">
    <property type="term" value="F:ATP binding"/>
    <property type="evidence" value="ECO:0007669"/>
    <property type="project" value="UniProtKB-KW"/>
</dbReference>
<dbReference type="InterPro" id="IPR027417">
    <property type="entry name" value="P-loop_NTPase"/>
</dbReference>
<dbReference type="GO" id="GO:0016887">
    <property type="term" value="F:ATP hydrolysis activity"/>
    <property type="evidence" value="ECO:0007669"/>
    <property type="project" value="InterPro"/>
</dbReference>
<dbReference type="InterPro" id="IPR010230">
    <property type="entry name" value="FeS-cluster_ATPase_SufC"/>
</dbReference>
<evidence type="ECO:0000256" key="2">
    <source>
        <dbReference type="ARBA" id="ARBA00022741"/>
    </source>
</evidence>
<evidence type="ECO:0000256" key="3">
    <source>
        <dbReference type="ARBA" id="ARBA00022840"/>
    </source>
</evidence>
<dbReference type="AlphaFoldDB" id="A0A3P3XSB5"/>
<dbReference type="InterPro" id="IPR003439">
    <property type="entry name" value="ABC_transporter-like_ATP-bd"/>
</dbReference>
<evidence type="ECO:0000259" key="4">
    <source>
        <dbReference type="PROSITE" id="PS50893"/>
    </source>
</evidence>
<feature type="domain" description="ABC transporter" evidence="4">
    <location>
        <begin position="5"/>
        <end position="245"/>
    </location>
</feature>
<keyword evidence="2" id="KW-0547">Nucleotide-binding</keyword>
<name>A0A3P3XSB5_9SPIR</name>
<comment type="similarity">
    <text evidence="1">Belongs to the ABC transporter superfamily. Ycf16 family.</text>
</comment>
<dbReference type="InterPro" id="IPR017871">
    <property type="entry name" value="ABC_transporter-like_CS"/>
</dbReference>
<protein>
    <submittedName>
        <fullName evidence="5">Component of SufBCD complex, ATP-binding component of ABC superfamily</fullName>
    </submittedName>
</protein>
<sequence>MQNGLVIRGLSAGLDTKRIIDGLNLEVPDGEIHALMGPNGHGKSTLANILMGNPGYTVESGEACLDGDNLFELEVWERARKGLFLAFQYPAEIPGVTVSKFLKRVADLRRDPPKNTSAFLAELKANFAMLDIEPSFANRYLNDGFSGGEKKRMEILQLLTVRPRFAIFDETDSGLDVDALKVVAGGINQMRGPGFSALVITHYRRLLDLVKPDAVHILEKGRIVASGGFELAELLEREGYDGIRRVVVDQKTREAAYEN</sequence>
<dbReference type="CDD" id="cd03217">
    <property type="entry name" value="ABC_FeS_Assembly"/>
    <property type="match status" value="1"/>
</dbReference>
<dbReference type="Gene3D" id="3.40.50.300">
    <property type="entry name" value="P-loop containing nucleotide triphosphate hydrolases"/>
    <property type="match status" value="1"/>
</dbReference>
<evidence type="ECO:0000313" key="5">
    <source>
        <dbReference type="EMBL" id="SLM19178.1"/>
    </source>
</evidence>